<reference evidence="1 2" key="1">
    <citation type="submission" date="2016-11" db="EMBL/GenBank/DDBJ databases">
        <authorList>
            <person name="Varghese N."/>
            <person name="Submissions S."/>
        </authorList>
    </citation>
    <scope>NUCLEOTIDE SEQUENCE [LARGE SCALE GENOMIC DNA]</scope>
    <source>
        <strain evidence="1 2">FD</strain>
    </source>
</reference>
<evidence type="ECO:0000313" key="1">
    <source>
        <dbReference type="EMBL" id="SHK94590.1"/>
    </source>
</evidence>
<dbReference type="Proteomes" id="UP000184012">
    <property type="component" value="Unassembled WGS sequence"/>
</dbReference>
<evidence type="ECO:0000313" key="2">
    <source>
        <dbReference type="Proteomes" id="UP000184012"/>
    </source>
</evidence>
<organism evidence="1 2">
    <name type="scientific">Eubacterium callanderi</name>
    <dbReference type="NCBI Taxonomy" id="53442"/>
    <lineage>
        <taxon>Bacteria</taxon>
        <taxon>Bacillati</taxon>
        <taxon>Bacillota</taxon>
        <taxon>Clostridia</taxon>
        <taxon>Eubacteriales</taxon>
        <taxon>Eubacteriaceae</taxon>
        <taxon>Eubacterium</taxon>
    </lineage>
</organism>
<name>A0AB74EV36_9FIRM</name>
<dbReference type="EMBL" id="FRBP01000001">
    <property type="protein sequence ID" value="SHK94590.1"/>
    <property type="molecule type" value="Genomic_DNA"/>
</dbReference>
<dbReference type="RefSeq" id="WP_159435598.1">
    <property type="nucleotide sequence ID" value="NZ_FRBP01000001.1"/>
</dbReference>
<gene>
    <name evidence="1" type="ORF">SAMN04515649_101347</name>
</gene>
<comment type="caution">
    <text evidence="1">The sequence shown here is derived from an EMBL/GenBank/DDBJ whole genome shotgun (WGS) entry which is preliminary data.</text>
</comment>
<proteinExistence type="predicted"/>
<protein>
    <submittedName>
        <fullName evidence="1">Uncharacterized protein</fullName>
    </submittedName>
</protein>
<accession>A0AB74EV36</accession>
<dbReference type="AlphaFoldDB" id="A0AB74EV36"/>
<sequence length="57" mass="6881">MYCFDDSETETYFCEMARMYDIKHVNFPDDRVLTMDDVDNIVHDVKAMQELAAERRR</sequence>